<proteinExistence type="predicted"/>
<sequence>MSKKQLRRTTLVAVLLAAVTTATAQGAVSASAEASTARPSAAAPSAVRGIEDDVARSLAVSLADAGWRSQVRSAALSSAQVDVQDLAARATTRSGKALIPAVRDADRRIAAAKGLAASTGSLLRVRLGDASMREDLTRGAVPLVAAAPADDDAETITAYDSQGRAHTLDARKVPQLPVYVVDIDVSKALAAGLGVLRTEFAKHGVATPGPQSRQAAGGWWSTRVTSVELADDEEPWIKGDAEVYTLVTGFGLDGKVRVDTVDMPYLNSDGVVYYPNQILVNWSNYKYNLADAVMMEDDGDTNYQALAQALTTALLTITDQGAYIPLVNAVLAAIPTSWWTDDPDYVDSWYTLSRSDSGRRNGAAGNGWMTVEPYFVEQF</sequence>
<dbReference type="PROSITE" id="PS51318">
    <property type="entry name" value="TAT"/>
    <property type="match status" value="1"/>
</dbReference>
<dbReference type="Pfam" id="PF11301">
    <property type="entry name" value="DUF3103"/>
    <property type="match status" value="1"/>
</dbReference>
<organism evidence="2 3">
    <name type="scientific">Streptomyces sp. 900116325</name>
    <dbReference type="NCBI Taxonomy" id="3154295"/>
    <lineage>
        <taxon>Bacteria</taxon>
        <taxon>Bacillati</taxon>
        <taxon>Actinomycetota</taxon>
        <taxon>Actinomycetes</taxon>
        <taxon>Kitasatosporales</taxon>
        <taxon>Streptomycetaceae</taxon>
        <taxon>Streptomyces</taxon>
    </lineage>
</organism>
<gene>
    <name evidence="2" type="ORF">ABZV61_33430</name>
</gene>
<dbReference type="InterPro" id="IPR006311">
    <property type="entry name" value="TAT_signal"/>
</dbReference>
<accession>A0ABV2UIA2</accession>
<evidence type="ECO:0000313" key="3">
    <source>
        <dbReference type="Proteomes" id="UP001550044"/>
    </source>
</evidence>
<name>A0ABV2UIA2_9ACTN</name>
<dbReference type="EMBL" id="JBEXIP010000040">
    <property type="protein sequence ID" value="MET8437575.1"/>
    <property type="molecule type" value="Genomic_DNA"/>
</dbReference>
<dbReference type="RefSeq" id="WP_356499181.1">
    <property type="nucleotide sequence ID" value="NZ_JBEXEF010000071.1"/>
</dbReference>
<reference evidence="2 3" key="1">
    <citation type="submission" date="2024-06" db="EMBL/GenBank/DDBJ databases">
        <title>The Natural Products Discovery Center: Release of the First 8490 Sequenced Strains for Exploring Actinobacteria Biosynthetic Diversity.</title>
        <authorList>
            <person name="Kalkreuter E."/>
            <person name="Kautsar S.A."/>
            <person name="Yang D."/>
            <person name="Bader C.D."/>
            <person name="Teijaro C.N."/>
            <person name="Fluegel L."/>
            <person name="Davis C.M."/>
            <person name="Simpson J.R."/>
            <person name="Lauterbach L."/>
            <person name="Steele A.D."/>
            <person name="Gui C."/>
            <person name="Meng S."/>
            <person name="Li G."/>
            <person name="Viehrig K."/>
            <person name="Ye F."/>
            <person name="Su P."/>
            <person name="Kiefer A.F."/>
            <person name="Nichols A."/>
            <person name="Cepeda A.J."/>
            <person name="Yan W."/>
            <person name="Fan B."/>
            <person name="Jiang Y."/>
            <person name="Adhikari A."/>
            <person name="Zheng C.-J."/>
            <person name="Schuster L."/>
            <person name="Cowan T.M."/>
            <person name="Smanski M.J."/>
            <person name="Chevrette M.G."/>
            <person name="De Carvalho L.P.S."/>
            <person name="Shen B."/>
        </authorList>
    </citation>
    <scope>NUCLEOTIDE SEQUENCE [LARGE SCALE GENOMIC DNA]</scope>
    <source>
        <strain evidence="2 3">NPDC005137</strain>
    </source>
</reference>
<feature type="signal peptide" evidence="1">
    <location>
        <begin position="1"/>
        <end position="24"/>
    </location>
</feature>
<evidence type="ECO:0000313" key="2">
    <source>
        <dbReference type="EMBL" id="MET8437575.1"/>
    </source>
</evidence>
<keyword evidence="1" id="KW-0732">Signal</keyword>
<keyword evidence="3" id="KW-1185">Reference proteome</keyword>
<protein>
    <submittedName>
        <fullName evidence="2">DUF3103 family protein</fullName>
    </submittedName>
</protein>
<comment type="caution">
    <text evidence="2">The sequence shown here is derived from an EMBL/GenBank/DDBJ whole genome shotgun (WGS) entry which is preliminary data.</text>
</comment>
<dbReference type="Proteomes" id="UP001550044">
    <property type="component" value="Unassembled WGS sequence"/>
</dbReference>
<dbReference type="InterPro" id="IPR021452">
    <property type="entry name" value="DUF3103"/>
</dbReference>
<feature type="chain" id="PRO_5046593287" evidence="1">
    <location>
        <begin position="25"/>
        <end position="379"/>
    </location>
</feature>
<evidence type="ECO:0000256" key="1">
    <source>
        <dbReference type="SAM" id="SignalP"/>
    </source>
</evidence>